<dbReference type="Gene3D" id="3.40.630.70">
    <property type="entry name" value="Leucyl/phenylalanyl-tRNA-protein transferase, C-terminal domain"/>
    <property type="match status" value="1"/>
</dbReference>
<dbReference type="Gene3D" id="3.30.70.3550">
    <property type="entry name" value="Leucyl/phenylalanyl-tRNA-protein transferase, N-terminal domain"/>
    <property type="match status" value="1"/>
</dbReference>
<evidence type="ECO:0000256" key="6">
    <source>
        <dbReference type="ARBA" id="ARBA00050652"/>
    </source>
</evidence>
<dbReference type="GO" id="GO:0008914">
    <property type="term" value="F:leucyl-tRNA--protein transferase activity"/>
    <property type="evidence" value="ECO:0007669"/>
    <property type="project" value="UniProtKB-UniRule"/>
</dbReference>
<evidence type="ECO:0000256" key="15">
    <source>
        <dbReference type="HAMAP-Rule" id="MF_00688"/>
    </source>
</evidence>
<evidence type="ECO:0000256" key="9">
    <source>
        <dbReference type="ARBA" id="ARBA00061535"/>
    </source>
</evidence>
<dbReference type="FunFam" id="3.40.630.70:FF:000001">
    <property type="entry name" value="Leucyl/phenylalanyl-tRNA--protein transferase"/>
    <property type="match status" value="1"/>
</dbReference>
<gene>
    <name evidence="15" type="primary">aat</name>
    <name evidence="16" type="ORF">D779_0571</name>
</gene>
<dbReference type="InterPro" id="IPR016181">
    <property type="entry name" value="Acyl_CoA_acyltransferase"/>
</dbReference>
<organism evidence="16 17">
    <name type="scientific">Imhoffiella purpurea</name>
    <dbReference type="NCBI Taxonomy" id="1249627"/>
    <lineage>
        <taxon>Bacteria</taxon>
        <taxon>Pseudomonadati</taxon>
        <taxon>Pseudomonadota</taxon>
        <taxon>Gammaproteobacteria</taxon>
        <taxon>Chromatiales</taxon>
        <taxon>Chromatiaceae</taxon>
        <taxon>Imhoffiella</taxon>
    </lineage>
</organism>
<comment type="catalytic activity">
    <reaction evidence="6 15">
        <text>N-terminal L-arginyl-[protein] + L-leucyl-tRNA(Leu) = N-terminal L-leucyl-L-arginyl-[protein] + tRNA(Leu) + H(+)</text>
        <dbReference type="Rhea" id="RHEA:50416"/>
        <dbReference type="Rhea" id="RHEA-COMP:9613"/>
        <dbReference type="Rhea" id="RHEA-COMP:9622"/>
        <dbReference type="Rhea" id="RHEA-COMP:12672"/>
        <dbReference type="Rhea" id="RHEA-COMP:12673"/>
        <dbReference type="ChEBI" id="CHEBI:15378"/>
        <dbReference type="ChEBI" id="CHEBI:64719"/>
        <dbReference type="ChEBI" id="CHEBI:78442"/>
        <dbReference type="ChEBI" id="CHEBI:78494"/>
        <dbReference type="ChEBI" id="CHEBI:133044"/>
        <dbReference type="EC" id="2.3.2.6"/>
    </reaction>
</comment>
<accession>W9VJ67</accession>
<dbReference type="HAMAP" id="MF_00688">
    <property type="entry name" value="Leu_Phe_trans"/>
    <property type="match status" value="1"/>
</dbReference>
<dbReference type="PANTHER" id="PTHR30098:SF2">
    <property type="entry name" value="LEUCYL_PHENYLALANYL-TRNA--PROTEIN TRANSFERASE"/>
    <property type="match status" value="1"/>
</dbReference>
<dbReference type="eggNOG" id="COG2360">
    <property type="taxonomic scope" value="Bacteria"/>
</dbReference>
<comment type="caution">
    <text evidence="16">The sequence shown here is derived from an EMBL/GenBank/DDBJ whole genome shotgun (WGS) entry which is preliminary data.</text>
</comment>
<dbReference type="InterPro" id="IPR004616">
    <property type="entry name" value="Leu/Phe-tRNA_Trfase"/>
</dbReference>
<dbReference type="InterPro" id="IPR042203">
    <property type="entry name" value="Leu/Phe-tRNA_Trfase_C"/>
</dbReference>
<evidence type="ECO:0000256" key="3">
    <source>
        <dbReference type="ARBA" id="ARBA00022679"/>
    </source>
</evidence>
<dbReference type="GO" id="GO:0005737">
    <property type="term" value="C:cytoplasm"/>
    <property type="evidence" value="ECO:0007669"/>
    <property type="project" value="UniProtKB-SubCell"/>
</dbReference>
<keyword evidence="4 15" id="KW-0012">Acyltransferase</keyword>
<evidence type="ECO:0000313" key="17">
    <source>
        <dbReference type="Proteomes" id="UP000019460"/>
    </source>
</evidence>
<dbReference type="STRING" id="1249627.D779_0571"/>
<reference evidence="16 17" key="1">
    <citation type="submission" date="2012-11" db="EMBL/GenBank/DDBJ databases">
        <title>Genome assembly of Thiorhodococcus sp. AK35.</title>
        <authorList>
            <person name="Nupur N."/>
            <person name="Khatri I."/>
            <person name="Subramanian S."/>
            <person name="Pinnaka A."/>
        </authorList>
    </citation>
    <scope>NUCLEOTIDE SEQUENCE [LARGE SCALE GENOMIC DNA]</scope>
    <source>
        <strain evidence="16 17">AK35</strain>
    </source>
</reference>
<dbReference type="EC" id="2.3.2.6" evidence="10 15"/>
<evidence type="ECO:0000256" key="11">
    <source>
        <dbReference type="ARBA" id="ARBA00074372"/>
    </source>
</evidence>
<dbReference type="Proteomes" id="UP000019460">
    <property type="component" value="Unassembled WGS sequence"/>
</dbReference>
<evidence type="ECO:0000256" key="8">
    <source>
        <dbReference type="ARBA" id="ARBA00054043"/>
    </source>
</evidence>
<evidence type="ECO:0000256" key="2">
    <source>
        <dbReference type="ARBA" id="ARBA00022490"/>
    </source>
</evidence>
<evidence type="ECO:0000313" key="16">
    <source>
        <dbReference type="EMBL" id="EXJ16102.1"/>
    </source>
</evidence>
<name>W9VJ67_9GAMM</name>
<comment type="similarity">
    <text evidence="9 15">Belongs to the L/F-transferase family.</text>
</comment>
<comment type="subcellular location">
    <subcellularLocation>
        <location evidence="1 15">Cytoplasm</location>
    </subcellularLocation>
</comment>
<comment type="function">
    <text evidence="8 15">Functions in the N-end rule pathway of protein degradation where it conjugates Leu, Phe and, less efficiently, Met from aminoacyl-tRNAs to the N-termini of proteins containing an N-terminal arginine or lysine.</text>
</comment>
<dbReference type="OrthoDB" id="9790282at2"/>
<dbReference type="GO" id="GO:0030163">
    <property type="term" value="P:protein catabolic process"/>
    <property type="evidence" value="ECO:0007669"/>
    <property type="project" value="UniProtKB-UniRule"/>
</dbReference>
<dbReference type="SUPFAM" id="SSF55729">
    <property type="entry name" value="Acyl-CoA N-acyltransferases (Nat)"/>
    <property type="match status" value="1"/>
</dbReference>
<keyword evidence="17" id="KW-1185">Reference proteome</keyword>
<dbReference type="EMBL" id="AONC01000015">
    <property type="protein sequence ID" value="EXJ16102.1"/>
    <property type="molecule type" value="Genomic_DNA"/>
</dbReference>
<evidence type="ECO:0000256" key="4">
    <source>
        <dbReference type="ARBA" id="ARBA00023315"/>
    </source>
</evidence>
<comment type="catalytic activity">
    <reaction evidence="5 15">
        <text>L-phenylalanyl-tRNA(Phe) + an N-terminal L-alpha-aminoacyl-[protein] = an N-terminal L-phenylalanyl-L-alpha-aminoacyl-[protein] + tRNA(Phe)</text>
        <dbReference type="Rhea" id="RHEA:43632"/>
        <dbReference type="Rhea" id="RHEA-COMP:9668"/>
        <dbReference type="Rhea" id="RHEA-COMP:9699"/>
        <dbReference type="Rhea" id="RHEA-COMP:10636"/>
        <dbReference type="Rhea" id="RHEA-COMP:10637"/>
        <dbReference type="ChEBI" id="CHEBI:78442"/>
        <dbReference type="ChEBI" id="CHEBI:78531"/>
        <dbReference type="ChEBI" id="CHEBI:78597"/>
        <dbReference type="ChEBI" id="CHEBI:83561"/>
        <dbReference type="EC" id="2.3.2.6"/>
    </reaction>
</comment>
<sequence length="250" mass="28282">MIALLDPYDRQSFPDPRVALREPNGLLAVGGDLSPGRLHNAYRRGIFPWFNAGDPILWWSPDPRTVLFPNLIHTSRSLRKHLRKPDFTVSFDHDFFGVIDGCARPRDNQCGTWLVPQMIAAYQKLHALGLAHSVEVWRGRELVGGLYGVAVGRAFFGESMFSRATDASKVALVHLCKRLADWEFGIIDCQMRTDHLVRMGAVEISRESFLNLLDDHCPSPGFNYSWFEGFKEQATALQSRTHERPAPQPP</sequence>
<dbReference type="FunFam" id="3.30.70.3550:FF:000001">
    <property type="entry name" value="Leucyl/phenylalanyl-tRNA--protein transferase"/>
    <property type="match status" value="1"/>
</dbReference>
<evidence type="ECO:0000256" key="5">
    <source>
        <dbReference type="ARBA" id="ARBA00050607"/>
    </source>
</evidence>
<comment type="catalytic activity">
    <reaction evidence="7 15">
        <text>N-terminal L-lysyl-[protein] + L-leucyl-tRNA(Leu) = N-terminal L-leucyl-L-lysyl-[protein] + tRNA(Leu) + H(+)</text>
        <dbReference type="Rhea" id="RHEA:12340"/>
        <dbReference type="Rhea" id="RHEA-COMP:9613"/>
        <dbReference type="Rhea" id="RHEA-COMP:9622"/>
        <dbReference type="Rhea" id="RHEA-COMP:12670"/>
        <dbReference type="Rhea" id="RHEA-COMP:12671"/>
        <dbReference type="ChEBI" id="CHEBI:15378"/>
        <dbReference type="ChEBI" id="CHEBI:65249"/>
        <dbReference type="ChEBI" id="CHEBI:78442"/>
        <dbReference type="ChEBI" id="CHEBI:78494"/>
        <dbReference type="ChEBI" id="CHEBI:133043"/>
        <dbReference type="EC" id="2.3.2.6"/>
    </reaction>
</comment>
<dbReference type="AlphaFoldDB" id="W9VJ67"/>
<proteinExistence type="inferred from homology"/>
<keyword evidence="2 15" id="KW-0963">Cytoplasm</keyword>
<evidence type="ECO:0000256" key="14">
    <source>
        <dbReference type="ARBA" id="ARBA00083640"/>
    </source>
</evidence>
<evidence type="ECO:0000256" key="1">
    <source>
        <dbReference type="ARBA" id="ARBA00004496"/>
    </source>
</evidence>
<keyword evidence="3 15" id="KW-0808">Transferase</keyword>
<dbReference type="NCBIfam" id="TIGR00667">
    <property type="entry name" value="aat"/>
    <property type="match status" value="1"/>
</dbReference>
<evidence type="ECO:0000256" key="7">
    <source>
        <dbReference type="ARBA" id="ARBA00051538"/>
    </source>
</evidence>
<dbReference type="PATRIC" id="fig|1249627.3.peg.1146"/>
<evidence type="ECO:0000256" key="13">
    <source>
        <dbReference type="ARBA" id="ARBA00077165"/>
    </source>
</evidence>
<dbReference type="PANTHER" id="PTHR30098">
    <property type="entry name" value="LEUCYL/PHENYLALANYL-TRNA--PROTEIN TRANSFERASE"/>
    <property type="match status" value="1"/>
</dbReference>
<dbReference type="RefSeq" id="WP_052347867.1">
    <property type="nucleotide sequence ID" value="NZ_AONC01000015.1"/>
</dbReference>
<protein>
    <recommendedName>
        <fullName evidence="11 15">Leucyl/phenylalanyl-tRNA--protein transferase</fullName>
        <ecNumber evidence="10 15">2.3.2.6</ecNumber>
    </recommendedName>
    <alternativeName>
        <fullName evidence="12 15">L/F-transferase</fullName>
    </alternativeName>
    <alternativeName>
        <fullName evidence="13 15">Leucyltransferase</fullName>
    </alternativeName>
    <alternativeName>
        <fullName evidence="14 15">Phenyalanyltransferase</fullName>
    </alternativeName>
</protein>
<dbReference type="Pfam" id="PF03588">
    <property type="entry name" value="Leu_Phe_trans"/>
    <property type="match status" value="1"/>
</dbReference>
<evidence type="ECO:0000256" key="12">
    <source>
        <dbReference type="ARBA" id="ARBA00077136"/>
    </source>
</evidence>
<dbReference type="InterPro" id="IPR042221">
    <property type="entry name" value="Leu/Phe-tRNA_Trfase_N"/>
</dbReference>
<evidence type="ECO:0000256" key="10">
    <source>
        <dbReference type="ARBA" id="ARBA00066767"/>
    </source>
</evidence>